<feature type="compositionally biased region" description="Polar residues" evidence="9">
    <location>
        <begin position="1053"/>
        <end position="1066"/>
    </location>
</feature>
<feature type="domain" description="SP-RING-type" evidence="10">
    <location>
        <begin position="725"/>
        <end position="806"/>
    </location>
</feature>
<dbReference type="Pfam" id="PF02891">
    <property type="entry name" value="zf-MIZ"/>
    <property type="match status" value="1"/>
</dbReference>
<feature type="compositionally biased region" description="Low complexity" evidence="9">
    <location>
        <begin position="456"/>
        <end position="465"/>
    </location>
</feature>
<feature type="region of interest" description="Disordered" evidence="9">
    <location>
        <begin position="336"/>
        <end position="558"/>
    </location>
</feature>
<feature type="compositionally biased region" description="Pro residues" evidence="9">
    <location>
        <begin position="499"/>
        <end position="529"/>
    </location>
</feature>
<comment type="subcellular location">
    <subcellularLocation>
        <location evidence="1">Nucleus</location>
    </subcellularLocation>
</comment>
<dbReference type="InterPro" id="IPR004181">
    <property type="entry name" value="Znf_MIZ"/>
</dbReference>
<evidence type="ECO:0000256" key="7">
    <source>
        <dbReference type="ARBA" id="ARBA00023242"/>
    </source>
</evidence>
<dbReference type="Pfam" id="PF18028">
    <property type="entry name" value="Zmiz1_N"/>
    <property type="match status" value="1"/>
</dbReference>
<evidence type="ECO:0000313" key="12">
    <source>
        <dbReference type="Proteomes" id="UP000261640"/>
    </source>
</evidence>
<dbReference type="GO" id="GO:0045944">
    <property type="term" value="P:positive regulation of transcription by RNA polymerase II"/>
    <property type="evidence" value="ECO:0007669"/>
    <property type="project" value="UniProtKB-ARBA"/>
</dbReference>
<feature type="compositionally biased region" description="Gly residues" evidence="9">
    <location>
        <begin position="865"/>
        <end position="875"/>
    </location>
</feature>
<feature type="compositionally biased region" description="Low complexity" evidence="9">
    <location>
        <begin position="985"/>
        <end position="1001"/>
    </location>
</feature>
<evidence type="ECO:0000256" key="4">
    <source>
        <dbReference type="ARBA" id="ARBA00022771"/>
    </source>
</evidence>
<dbReference type="GO" id="GO:0000785">
    <property type="term" value="C:chromatin"/>
    <property type="evidence" value="ECO:0007669"/>
    <property type="project" value="TreeGrafter"/>
</dbReference>
<dbReference type="Pfam" id="PF25527">
    <property type="entry name" value="GBD-like_ZMIZ1_ZMIZ2"/>
    <property type="match status" value="1"/>
</dbReference>
<dbReference type="FunFam" id="3.30.40.10:FF:000012">
    <property type="entry name" value="Zinc finger MIZ domain-containing protein 2"/>
    <property type="match status" value="1"/>
</dbReference>
<dbReference type="InterPro" id="IPR013083">
    <property type="entry name" value="Znf_RING/FYVE/PHD"/>
</dbReference>
<dbReference type="GO" id="GO:0008270">
    <property type="term" value="F:zinc ion binding"/>
    <property type="evidence" value="ECO:0007669"/>
    <property type="project" value="UniProtKB-KW"/>
</dbReference>
<evidence type="ECO:0000256" key="5">
    <source>
        <dbReference type="ARBA" id="ARBA00022833"/>
    </source>
</evidence>
<evidence type="ECO:0000313" key="11">
    <source>
        <dbReference type="Ensembl" id="ENSMAMP00000037200.1"/>
    </source>
</evidence>
<evidence type="ECO:0000256" key="8">
    <source>
        <dbReference type="PROSITE-ProRule" id="PRU00452"/>
    </source>
</evidence>
<proteinExistence type="predicted"/>
<keyword evidence="5" id="KW-0862">Zinc</keyword>
<organism evidence="11 12">
    <name type="scientific">Mastacembelus armatus</name>
    <name type="common">zig-zag eel</name>
    <dbReference type="NCBI Taxonomy" id="205130"/>
    <lineage>
        <taxon>Eukaryota</taxon>
        <taxon>Metazoa</taxon>
        <taxon>Chordata</taxon>
        <taxon>Craniata</taxon>
        <taxon>Vertebrata</taxon>
        <taxon>Euteleostomi</taxon>
        <taxon>Actinopterygii</taxon>
        <taxon>Neopterygii</taxon>
        <taxon>Teleostei</taxon>
        <taxon>Neoteleostei</taxon>
        <taxon>Acanthomorphata</taxon>
        <taxon>Anabantaria</taxon>
        <taxon>Synbranchiformes</taxon>
        <taxon>Mastacembelidae</taxon>
        <taxon>Mastacembelus</taxon>
    </lineage>
</organism>
<keyword evidence="3" id="KW-0479">Metal-binding</keyword>
<reference evidence="11" key="2">
    <citation type="submission" date="2025-09" db="UniProtKB">
        <authorList>
            <consortium name="Ensembl"/>
        </authorList>
    </citation>
    <scope>IDENTIFICATION</scope>
</reference>
<evidence type="ECO:0000256" key="9">
    <source>
        <dbReference type="SAM" id="MobiDB-lite"/>
    </source>
</evidence>
<keyword evidence="2" id="KW-1017">Isopeptide bond</keyword>
<feature type="region of interest" description="Disordered" evidence="9">
    <location>
        <begin position="204"/>
        <end position="279"/>
    </location>
</feature>
<dbReference type="PANTHER" id="PTHR10782">
    <property type="entry name" value="ZINC FINGER MIZ DOMAIN-CONTAINING PROTEIN"/>
    <property type="match status" value="1"/>
</dbReference>
<feature type="compositionally biased region" description="Gly residues" evidence="9">
    <location>
        <begin position="908"/>
        <end position="919"/>
    </location>
</feature>
<dbReference type="Proteomes" id="UP000261640">
    <property type="component" value="Unplaced"/>
</dbReference>
<feature type="compositionally biased region" description="Low complexity" evidence="9">
    <location>
        <begin position="212"/>
        <end position="225"/>
    </location>
</feature>
<feature type="compositionally biased region" description="Gly residues" evidence="9">
    <location>
        <begin position="487"/>
        <end position="497"/>
    </location>
</feature>
<dbReference type="GO" id="GO:0061665">
    <property type="term" value="F:SUMO ligase activity"/>
    <property type="evidence" value="ECO:0007669"/>
    <property type="project" value="TreeGrafter"/>
</dbReference>
<evidence type="ECO:0000256" key="3">
    <source>
        <dbReference type="ARBA" id="ARBA00022723"/>
    </source>
</evidence>
<evidence type="ECO:0000256" key="1">
    <source>
        <dbReference type="ARBA" id="ARBA00004123"/>
    </source>
</evidence>
<dbReference type="InterPro" id="IPR040797">
    <property type="entry name" value="ZMIZ1_N"/>
</dbReference>
<accession>A0A7N8WP44</accession>
<keyword evidence="6" id="KW-0832">Ubl conjugation</keyword>
<dbReference type="GO" id="GO:0003712">
    <property type="term" value="F:transcription coregulator activity"/>
    <property type="evidence" value="ECO:0007669"/>
    <property type="project" value="TreeGrafter"/>
</dbReference>
<keyword evidence="7" id="KW-0539">Nucleus</keyword>
<evidence type="ECO:0000256" key="6">
    <source>
        <dbReference type="ARBA" id="ARBA00022843"/>
    </source>
</evidence>
<evidence type="ECO:0000259" key="10">
    <source>
        <dbReference type="PROSITE" id="PS51044"/>
    </source>
</evidence>
<name>A0A7N8WP44_9TELE</name>
<dbReference type="AlphaFoldDB" id="A0A7N8WP44"/>
<keyword evidence="12" id="KW-1185">Reference proteome</keyword>
<dbReference type="Ensembl" id="ENSMAMT00000049023.1">
    <property type="protein sequence ID" value="ENSMAMP00000037200.1"/>
    <property type="gene ID" value="ENSMAMG00000021297.2"/>
</dbReference>
<feature type="region of interest" description="Disordered" evidence="9">
    <location>
        <begin position="861"/>
        <end position="1066"/>
    </location>
</feature>
<protein>
    <submittedName>
        <fullName evidence="11">Zinc finger, MIZ-type containing 1a</fullName>
    </submittedName>
</protein>
<feature type="region of interest" description="Disordered" evidence="9">
    <location>
        <begin position="116"/>
        <end position="146"/>
    </location>
</feature>
<dbReference type="Gene3D" id="3.30.40.10">
    <property type="entry name" value="Zinc/RING finger domain, C3HC4 (zinc finger)"/>
    <property type="match status" value="1"/>
</dbReference>
<dbReference type="InterPro" id="IPR057847">
    <property type="entry name" value="ZMIZ1/ZMIZ2_GBD-like"/>
</dbReference>
<dbReference type="GO" id="GO:0016925">
    <property type="term" value="P:protein sumoylation"/>
    <property type="evidence" value="ECO:0007669"/>
    <property type="project" value="TreeGrafter"/>
</dbReference>
<evidence type="ECO:0000256" key="2">
    <source>
        <dbReference type="ARBA" id="ARBA00022499"/>
    </source>
</evidence>
<feature type="compositionally biased region" description="Polar residues" evidence="9">
    <location>
        <begin position="1008"/>
        <end position="1022"/>
    </location>
</feature>
<feature type="compositionally biased region" description="Gly residues" evidence="9">
    <location>
        <begin position="243"/>
        <end position="256"/>
    </location>
</feature>
<dbReference type="PANTHER" id="PTHR10782:SF7">
    <property type="entry name" value="ZINC FINGER MIZ DOMAIN-CONTAINING PROTEIN 1"/>
    <property type="match status" value="1"/>
</dbReference>
<dbReference type="GeneTree" id="ENSGT01030000234539"/>
<dbReference type="GO" id="GO:0005634">
    <property type="term" value="C:nucleus"/>
    <property type="evidence" value="ECO:0007669"/>
    <property type="project" value="UniProtKB-SubCell"/>
</dbReference>
<keyword evidence="4 8" id="KW-0863">Zinc-finger</keyword>
<feature type="compositionally biased region" description="Polar residues" evidence="9">
    <location>
        <begin position="419"/>
        <end position="444"/>
    </location>
</feature>
<reference evidence="11" key="1">
    <citation type="submission" date="2025-08" db="UniProtKB">
        <authorList>
            <consortium name="Ensembl"/>
        </authorList>
    </citation>
    <scope>IDENTIFICATION</scope>
</reference>
<dbReference type="PROSITE" id="PS51044">
    <property type="entry name" value="ZF_SP_RING"/>
    <property type="match status" value="1"/>
</dbReference>
<sequence length="1066" mass="114436">MNTLPSMDRHIQQTNDRLQCIKQHLQNPANFHSAATELLDWCGDPRAFQRPFEQSLMGCLTVVSRVAAQQGFDLDLGYRLLAVCAANRDKFTPKSAALLSSWCEELGRLLLLRHQKNRQNEPQGKVPMQPSMSSMKPGLTHSDGSFPYDSVPWQQNTNQPPGSLSVVTTVWGVTNTSQSQVLGNPMANSNNPMNPAGNPMGSGMSASAAGLNSPQFSAQQQQFPNKGGSNQPYMQQGMYGRPGYPGGPGGYSGSYSGGPNAPPGGMGMNSHTRPPGDFTQPAAAAAAAAVAAAAATATATATATVAALQETQNKDMNQYGQMCSSFQMGHAQAYNSQFMNQPGPRGPPGGMNPASMGSAMNNPNITGPPMGMNQTRTPGMGPFGSHGQRMPQQGYPGGPRQGMPMQGMKRPYPGEASYGGQQYGPNSQFPSQQGQYPSSNTSRPLPSPNYPGQRMPGQQAQGQYPPGMPIGQYYKQEPFNGQSTNFSGGGYSYGQGNGPPRPGNYPHSPVPGNPTPPMTPGSSIPPYPSPNQDVKPPFPPDMKPNMTALPPPPTNPNEELRLTFPVRDGVVLEPFRLEHNLAVSNHVFHLRPSVHQTLMWRSDLELQFKCYHHEDRQMNTNWPASVQVSVNATPLTIERGDNKTSHKPLHLKHVCQPGRNTIQITVTACCCSHLFVLQLVHRPSVRSVLQGLLKKRLLPAEHCITKIKRNFSSAAASAGGTTLNGEDGVEQTAIKVSLKCPITFRRIQLPARGHDCKHVQCFDLESYLQLNCERGTWRCPVCNKTALLEGLEVDQYMWGILNAIQNSEFEEVTIDPTCSWRPVPIKSELHIKEDPDGPLAKRFKTMSPSQMTMPNVMEMIAQLGPGSGPGHGPGAGPSPYPPHPGQHASGNGADYPGAGSFDFPHGNPSGGGVGGGVGGPPMNDFIHGPQLSHPPDGPGGLLSQDKPLNHGMNDAMSHPDQSHNSMQQSLHAAPHPGSQTGPPLHHSGQSGQPLHHSGQSSHHPHSDLNFNPSSDGQMSQGAQDMPEPSLDLLPELANPDELLSYLDPPDLPANSNDDLLSLFENN</sequence>